<keyword evidence="6 9" id="KW-1133">Transmembrane helix</keyword>
<evidence type="ECO:0000313" key="12">
    <source>
        <dbReference type="RefSeq" id="XP_016924229.2"/>
    </source>
</evidence>
<sequence>MTNWSRLLFPSLSLTHSHSHSLPRTSARTSSPLAISLARGGGNSRRSSSSGNGSGNGRGRGRMGIGNMRRPVTALNRNHYFVIGLILGLLLSFYIPQDIWELVQQEECPQEAAENLLIERFGQEFEPHLNLINKPLAAKKPVKNVIRPRYYSSELGIREKLFIGVMTSQEHINTFATAFNRTTAHLVNKIKFFIYADSVKTNYKLKNIVGFTDTRESRRPFHVVKYIADNYLDEYDYFLLVPDTVYVDARKLVKLLYHMSITFDLYMGGARIGLDPAPGGSASVDGQSNGEPGNQEEEAPGASDRNYCSLEAGILLSSSVIRKMRNNLERCVRIGSTGDHSVNIGRCVKYASRVAGCQESFQGMRQYSYALDAPGRRHRDFSELAKEEAFRNASTVYPVQTPEDFYRLHAYYSKHHLEKVQERGYALEQKSYRIANGSISNKILEIRWPLGVPPPSAPETRHDILTWQLLNGTHSFLPHGNAEHAVAPLSKIEALDFAKVLEIALQYAALKHPRLSYHSLHSAYRKFDATRGMDYQLHLSLQEGSGRSRRLVVKSFEVVKPLGRVEVVPSPYVTESTRIAMLVPAFEHQVPDAMQFVEQYERICMQNQDNTFLLLIFMYRLDSPSKGEEDPFKALKTLALDLSSKYKTDGSRIAWVSIRLPEQLSEPVDPQDWLLHASMYGPRQLLSLVVADLALPKLGLESLVLLATPGMVFKADFLNRVRMNTIQGFQVYAPIGFQMYPCRWAQFCRECDTCDVSQSSGYFDRHNHDVIAFYSRDYVQARKLLHPQGLPIIRSDLDIDQLLLQPGEETRPPGVESILDMFVAAQHSVHILRGVEPNLRFGQDVRNHLARGGSLPDSQPELCGREQCIHLASRKQIGDAIIRYEDKSILHK</sequence>
<dbReference type="RefSeq" id="XP_016924229.2">
    <property type="nucleotide sequence ID" value="XM_017068740.4"/>
</dbReference>
<evidence type="ECO:0000256" key="10">
    <source>
        <dbReference type="SAM" id="MobiDB-lite"/>
    </source>
</evidence>
<evidence type="ECO:0000256" key="5">
    <source>
        <dbReference type="ARBA" id="ARBA00022968"/>
    </source>
</evidence>
<dbReference type="GeneID" id="108005450"/>
<keyword evidence="4 9" id="KW-0812">Transmembrane</keyword>
<feature type="region of interest" description="Disordered" evidence="10">
    <location>
        <begin position="278"/>
        <end position="303"/>
    </location>
</feature>
<evidence type="ECO:0000256" key="3">
    <source>
        <dbReference type="ARBA" id="ARBA00022679"/>
    </source>
</evidence>
<evidence type="ECO:0000256" key="1">
    <source>
        <dbReference type="ARBA" id="ARBA00004447"/>
    </source>
</evidence>
<keyword evidence="3 9" id="KW-0808">Transferase</keyword>
<feature type="transmembrane region" description="Helical" evidence="9">
    <location>
        <begin position="78"/>
        <end position="95"/>
    </location>
</feature>
<gene>
    <name evidence="12" type="primary">Chpf</name>
</gene>
<evidence type="ECO:0000256" key="2">
    <source>
        <dbReference type="ARBA" id="ARBA00009239"/>
    </source>
</evidence>
<organism evidence="11 12">
    <name type="scientific">Drosophila suzukii</name>
    <name type="common">Spotted-wing drosophila fruit fly</name>
    <dbReference type="NCBI Taxonomy" id="28584"/>
    <lineage>
        <taxon>Eukaryota</taxon>
        <taxon>Metazoa</taxon>
        <taxon>Ecdysozoa</taxon>
        <taxon>Arthropoda</taxon>
        <taxon>Hexapoda</taxon>
        <taxon>Insecta</taxon>
        <taxon>Pterygota</taxon>
        <taxon>Neoptera</taxon>
        <taxon>Endopterygota</taxon>
        <taxon>Diptera</taxon>
        <taxon>Brachycera</taxon>
        <taxon>Muscomorpha</taxon>
        <taxon>Ephydroidea</taxon>
        <taxon>Drosophilidae</taxon>
        <taxon>Drosophila</taxon>
        <taxon>Sophophora</taxon>
    </lineage>
</organism>
<name>A0AB39YYL4_DROSZ</name>
<feature type="region of interest" description="Disordered" evidence="10">
    <location>
        <begin position="35"/>
        <end position="66"/>
    </location>
</feature>
<evidence type="ECO:0000256" key="8">
    <source>
        <dbReference type="ARBA" id="ARBA00023136"/>
    </source>
</evidence>
<evidence type="ECO:0000256" key="9">
    <source>
        <dbReference type="RuleBase" id="RU364016"/>
    </source>
</evidence>
<dbReference type="InterPro" id="IPR008428">
    <property type="entry name" value="Chond_GalNAc"/>
</dbReference>
<evidence type="ECO:0000256" key="7">
    <source>
        <dbReference type="ARBA" id="ARBA00023034"/>
    </source>
</evidence>
<dbReference type="Pfam" id="PF05679">
    <property type="entry name" value="CHGN"/>
    <property type="match status" value="1"/>
</dbReference>
<protein>
    <recommendedName>
        <fullName evidence="9">Hexosyltransferase</fullName>
        <ecNumber evidence="9">2.4.1.-</ecNumber>
    </recommendedName>
</protein>
<dbReference type="Gene3D" id="3.90.550.50">
    <property type="match status" value="1"/>
</dbReference>
<dbReference type="GO" id="GO:0032580">
    <property type="term" value="C:Golgi cisterna membrane"/>
    <property type="evidence" value="ECO:0007669"/>
    <property type="project" value="UniProtKB-SubCell"/>
</dbReference>
<dbReference type="EC" id="2.4.1.-" evidence="9"/>
<dbReference type="CTD" id="79586"/>
<reference evidence="12" key="1">
    <citation type="submission" date="2025-08" db="UniProtKB">
        <authorList>
            <consortium name="RefSeq"/>
        </authorList>
    </citation>
    <scope>IDENTIFICATION</scope>
</reference>
<keyword evidence="8 9" id="KW-0472">Membrane</keyword>
<comment type="similarity">
    <text evidence="2 9">Belongs to the chondroitin N-acetylgalactosaminyltransferase family.</text>
</comment>
<dbReference type="PANTHER" id="PTHR12369">
    <property type="entry name" value="CHONDROITIN SYNTHASE"/>
    <property type="match status" value="1"/>
</dbReference>
<proteinExistence type="inferred from homology"/>
<keyword evidence="11" id="KW-1185">Reference proteome</keyword>
<dbReference type="AlphaFoldDB" id="A0AB39YYL4"/>
<dbReference type="Proteomes" id="UP001652628">
    <property type="component" value="Chromosome X"/>
</dbReference>
<evidence type="ECO:0000256" key="4">
    <source>
        <dbReference type="ARBA" id="ARBA00022692"/>
    </source>
</evidence>
<dbReference type="PANTHER" id="PTHR12369:SF13">
    <property type="entry name" value="HEXOSYLTRANSFERASE"/>
    <property type="match status" value="1"/>
</dbReference>
<comment type="subcellular location">
    <subcellularLocation>
        <location evidence="1 9">Golgi apparatus</location>
        <location evidence="1 9">Golgi stack membrane</location>
        <topology evidence="1 9">Single-pass type II membrane protein</topology>
    </subcellularLocation>
</comment>
<keyword evidence="5 9" id="KW-0735">Signal-anchor</keyword>
<feature type="compositionally biased region" description="Gly residues" evidence="10">
    <location>
        <begin position="52"/>
        <end position="64"/>
    </location>
</feature>
<accession>A0AB39YYL4</accession>
<keyword evidence="7 9" id="KW-0333">Golgi apparatus</keyword>
<dbReference type="InterPro" id="IPR051227">
    <property type="entry name" value="CS_glycosyltransferase"/>
</dbReference>
<evidence type="ECO:0000256" key="6">
    <source>
        <dbReference type="ARBA" id="ARBA00022989"/>
    </source>
</evidence>
<dbReference type="GO" id="GO:0047238">
    <property type="term" value="F:glucuronosyl-N-acetylgalactosaminyl-proteoglycan 4-beta-N-acetylgalactosaminyltransferase activity"/>
    <property type="evidence" value="ECO:0007669"/>
    <property type="project" value="TreeGrafter"/>
</dbReference>
<evidence type="ECO:0000313" key="11">
    <source>
        <dbReference type="Proteomes" id="UP001652628"/>
    </source>
</evidence>